<sequence length="155" mass="15823">MAGPVIDKLGMKRVAVTSISIVAIWAIPAFLLFQRVDLLGACFIVAVFAVCLGFNAVVTGLSAVQLFPSQVRGTAGALTYNVAYGIFGGTAPYLATWATSNGSMLPAGIYLAAFGLLGAVAAAIGIGSRSLDFLSKDLEKNATLAPEIGAHEASA</sequence>
<evidence type="ECO:0000256" key="3">
    <source>
        <dbReference type="ARBA" id="ARBA00022475"/>
    </source>
</evidence>
<feature type="transmembrane region" description="Helical" evidence="8">
    <location>
        <begin position="75"/>
        <end position="95"/>
    </location>
</feature>
<dbReference type="Proteomes" id="UP000030982">
    <property type="component" value="Unassembled WGS sequence"/>
</dbReference>
<evidence type="ECO:0000256" key="7">
    <source>
        <dbReference type="ARBA" id="ARBA00023136"/>
    </source>
</evidence>
<dbReference type="InterPro" id="IPR036259">
    <property type="entry name" value="MFS_trans_sf"/>
</dbReference>
<keyword evidence="5" id="KW-0769">Symport</keyword>
<evidence type="ECO:0000256" key="2">
    <source>
        <dbReference type="ARBA" id="ARBA00022448"/>
    </source>
</evidence>
<dbReference type="PANTHER" id="PTHR43528">
    <property type="entry name" value="ALPHA-KETOGLUTARATE PERMEASE"/>
    <property type="match status" value="1"/>
</dbReference>
<evidence type="ECO:0000256" key="6">
    <source>
        <dbReference type="ARBA" id="ARBA00022989"/>
    </source>
</evidence>
<feature type="transmembrane region" description="Helical" evidence="8">
    <location>
        <begin position="38"/>
        <end position="63"/>
    </location>
</feature>
<dbReference type="PROSITE" id="PS50850">
    <property type="entry name" value="MFS"/>
    <property type="match status" value="1"/>
</dbReference>
<proteinExistence type="predicted"/>
<keyword evidence="6 8" id="KW-1133">Transmembrane helix</keyword>
<keyword evidence="3" id="KW-1003">Cell membrane</keyword>
<evidence type="ECO:0000256" key="4">
    <source>
        <dbReference type="ARBA" id="ARBA00022692"/>
    </source>
</evidence>
<dbReference type="SUPFAM" id="SSF103473">
    <property type="entry name" value="MFS general substrate transporter"/>
    <property type="match status" value="1"/>
</dbReference>
<organism evidence="10 11">
    <name type="scientific">Sinomonas humi</name>
    <dbReference type="NCBI Taxonomy" id="1338436"/>
    <lineage>
        <taxon>Bacteria</taxon>
        <taxon>Bacillati</taxon>
        <taxon>Actinomycetota</taxon>
        <taxon>Actinomycetes</taxon>
        <taxon>Micrococcales</taxon>
        <taxon>Micrococcaceae</taxon>
        <taxon>Sinomonas</taxon>
    </lineage>
</organism>
<keyword evidence="4 8" id="KW-0812">Transmembrane</keyword>
<keyword evidence="11" id="KW-1185">Reference proteome</keyword>
<evidence type="ECO:0000256" key="1">
    <source>
        <dbReference type="ARBA" id="ARBA00004651"/>
    </source>
</evidence>
<dbReference type="GO" id="GO:0005886">
    <property type="term" value="C:plasma membrane"/>
    <property type="evidence" value="ECO:0007669"/>
    <property type="project" value="UniProtKB-SubCell"/>
</dbReference>
<gene>
    <name evidence="10" type="ORF">LK10_04410</name>
</gene>
<evidence type="ECO:0000256" key="8">
    <source>
        <dbReference type="SAM" id="Phobius"/>
    </source>
</evidence>
<keyword evidence="7 8" id="KW-0472">Membrane</keyword>
<dbReference type="EMBL" id="JTDL01000065">
    <property type="protein sequence ID" value="KHL04632.1"/>
    <property type="molecule type" value="Genomic_DNA"/>
</dbReference>
<comment type="subcellular location">
    <subcellularLocation>
        <location evidence="1">Cell membrane</location>
        <topology evidence="1">Multi-pass membrane protein</topology>
    </subcellularLocation>
</comment>
<evidence type="ECO:0000256" key="5">
    <source>
        <dbReference type="ARBA" id="ARBA00022847"/>
    </source>
</evidence>
<name>A0A0B2ALW3_9MICC</name>
<evidence type="ECO:0000313" key="11">
    <source>
        <dbReference type="Proteomes" id="UP000030982"/>
    </source>
</evidence>
<feature type="transmembrane region" description="Helical" evidence="8">
    <location>
        <begin position="14"/>
        <end position="32"/>
    </location>
</feature>
<protein>
    <recommendedName>
        <fullName evidence="9">Major facilitator superfamily (MFS) profile domain-containing protein</fullName>
    </recommendedName>
</protein>
<dbReference type="PANTHER" id="PTHR43528:SF1">
    <property type="entry name" value="ALPHA-KETOGLUTARATE PERMEASE"/>
    <property type="match status" value="1"/>
</dbReference>
<dbReference type="InterPro" id="IPR020846">
    <property type="entry name" value="MFS_dom"/>
</dbReference>
<dbReference type="GO" id="GO:0015293">
    <property type="term" value="F:symporter activity"/>
    <property type="evidence" value="ECO:0007669"/>
    <property type="project" value="UniProtKB-KW"/>
</dbReference>
<feature type="transmembrane region" description="Helical" evidence="8">
    <location>
        <begin position="107"/>
        <end position="126"/>
    </location>
</feature>
<dbReference type="InterPro" id="IPR051084">
    <property type="entry name" value="H+-coupled_symporters"/>
</dbReference>
<dbReference type="AlphaFoldDB" id="A0A0B2ALW3"/>
<comment type="caution">
    <text evidence="10">The sequence shown here is derived from an EMBL/GenBank/DDBJ whole genome shotgun (WGS) entry which is preliminary data.</text>
</comment>
<accession>A0A0B2ALW3</accession>
<feature type="domain" description="Major facilitator superfamily (MFS) profile" evidence="9">
    <location>
        <begin position="1"/>
        <end position="130"/>
    </location>
</feature>
<evidence type="ECO:0000313" key="10">
    <source>
        <dbReference type="EMBL" id="KHL04632.1"/>
    </source>
</evidence>
<evidence type="ECO:0000259" key="9">
    <source>
        <dbReference type="PROSITE" id="PS50850"/>
    </source>
</evidence>
<dbReference type="Gene3D" id="1.20.1250.20">
    <property type="entry name" value="MFS general substrate transporter like domains"/>
    <property type="match status" value="1"/>
</dbReference>
<reference evidence="10 11" key="1">
    <citation type="submission" date="2014-09" db="EMBL/GenBank/DDBJ databases">
        <title>Genome sequence of Sinomonas sp. MUSC 117.</title>
        <authorList>
            <person name="Lee L.-H."/>
        </authorList>
    </citation>
    <scope>NUCLEOTIDE SEQUENCE [LARGE SCALE GENOMIC DNA]</scope>
    <source>
        <strain evidence="10 11">MUSC 117</strain>
    </source>
</reference>
<keyword evidence="2" id="KW-0813">Transport</keyword>